<dbReference type="InterPro" id="IPR027417">
    <property type="entry name" value="P-loop_NTPase"/>
</dbReference>
<dbReference type="InterPro" id="IPR036640">
    <property type="entry name" value="ABC1_TM_sf"/>
</dbReference>
<dbReference type="GO" id="GO:0016887">
    <property type="term" value="F:ATP hydrolysis activity"/>
    <property type="evidence" value="ECO:0007669"/>
    <property type="project" value="InterPro"/>
</dbReference>
<reference evidence="10 11" key="1">
    <citation type="submission" date="2018-08" db="EMBL/GenBank/DDBJ databases">
        <title>Genomic Encyclopedia of Archaeal and Bacterial Type Strains, Phase II (KMG-II): from individual species to whole genera.</title>
        <authorList>
            <person name="Goeker M."/>
        </authorList>
    </citation>
    <scope>NUCLEOTIDE SEQUENCE [LARGE SCALE GENOMIC DNA]</scope>
    <source>
        <strain evidence="10 11">DSM 582</strain>
    </source>
</reference>
<dbReference type="Pfam" id="PF00005">
    <property type="entry name" value="ABC_tran"/>
    <property type="match status" value="1"/>
</dbReference>
<evidence type="ECO:0000259" key="9">
    <source>
        <dbReference type="PROSITE" id="PS50929"/>
    </source>
</evidence>
<evidence type="ECO:0000259" key="8">
    <source>
        <dbReference type="PROSITE" id="PS50893"/>
    </source>
</evidence>
<dbReference type="EMBL" id="QUMX01000051">
    <property type="protein sequence ID" value="REG30530.1"/>
    <property type="molecule type" value="Genomic_DNA"/>
</dbReference>
<keyword evidence="4 10" id="KW-0067">ATP-binding</keyword>
<dbReference type="RefSeq" id="WP_116171293.1">
    <property type="nucleotide sequence ID" value="NZ_CP035286.1"/>
</dbReference>
<dbReference type="Proteomes" id="UP000256794">
    <property type="component" value="Unassembled WGS sequence"/>
</dbReference>
<dbReference type="PROSITE" id="PS50929">
    <property type="entry name" value="ABC_TM1F"/>
    <property type="match status" value="1"/>
</dbReference>
<dbReference type="GO" id="GO:0034040">
    <property type="term" value="F:ATPase-coupled lipid transmembrane transporter activity"/>
    <property type="evidence" value="ECO:0007669"/>
    <property type="project" value="TreeGrafter"/>
</dbReference>
<evidence type="ECO:0000313" key="10">
    <source>
        <dbReference type="EMBL" id="REG30530.1"/>
    </source>
</evidence>
<comment type="caution">
    <text evidence="10">The sequence shown here is derived from an EMBL/GenBank/DDBJ whole genome shotgun (WGS) entry which is preliminary data.</text>
</comment>
<dbReference type="GO" id="GO:0045454">
    <property type="term" value="P:cell redox homeostasis"/>
    <property type="evidence" value="ECO:0007669"/>
    <property type="project" value="InterPro"/>
</dbReference>
<dbReference type="SUPFAM" id="SSF52540">
    <property type="entry name" value="P-loop containing nucleoside triphosphate hydrolases"/>
    <property type="match status" value="1"/>
</dbReference>
<sequence>MRRLVRDMAPVLALFACEGRRRLWTGAALAAATVLAGIALLGLSGWFITATAIAGLTTATALAFDVFMPSSGIRLLALGRTAARYGERLVTHDATLAVLAGLRERLFRGWAAPGAAGALMLRPARLLFRLTVDIDALDVLYLRVLVPLAAALVTALAAGVTLGLMQPLFGLAVLGFLIAAGIGLALAAARAAGPGMRRRAQATETLRARVIDLMQGQTELVMAGRLGAQRRAIAAADARLAAAEDRLNRIDLLAGFGYGAASAVLLAGVLVVAGGLAESGRIGAPVAALALLVALAAVEPFAQLRRGAMELPRSLISARRLGPRLDPPPAPPAAPLPEPGFAAQLQGVGLRHPGAARAVLAGITLELRVGERLALIGASGAGKSSLLALLAGEAAPEGGRIARSPACLMTQRSELFRDSLRDNLRLAAPGADDARLLAALEAAGLGPEVAALPAGLDTRLGEDGLGLSGGQARRLALARLVLHDAPLWLLDEPTEGLDAATARDVIARLQPCLAGRSAVIATHIRREAALADRLVHIDQGRIAAIHARGSAGFASALAGLRPD</sequence>
<name>A0AAQ0HDH8_PARVE</name>
<evidence type="ECO:0000256" key="6">
    <source>
        <dbReference type="ARBA" id="ARBA00023136"/>
    </source>
</evidence>
<dbReference type="GO" id="GO:0005524">
    <property type="term" value="F:ATP binding"/>
    <property type="evidence" value="ECO:0007669"/>
    <property type="project" value="UniProtKB-KW"/>
</dbReference>
<dbReference type="Gene3D" id="3.40.50.300">
    <property type="entry name" value="P-loop containing nucleotide triphosphate hydrolases"/>
    <property type="match status" value="1"/>
</dbReference>
<keyword evidence="3" id="KW-0547">Nucleotide-binding</keyword>
<dbReference type="PANTHER" id="PTHR24221">
    <property type="entry name" value="ATP-BINDING CASSETTE SUB-FAMILY B"/>
    <property type="match status" value="1"/>
</dbReference>
<evidence type="ECO:0000256" key="3">
    <source>
        <dbReference type="ARBA" id="ARBA00022741"/>
    </source>
</evidence>
<dbReference type="SUPFAM" id="SSF90123">
    <property type="entry name" value="ABC transporter transmembrane region"/>
    <property type="match status" value="1"/>
</dbReference>
<accession>A0AAQ0HDH8</accession>
<dbReference type="InterPro" id="IPR003593">
    <property type="entry name" value="AAA+_ATPase"/>
</dbReference>
<keyword evidence="2 7" id="KW-0812">Transmembrane</keyword>
<dbReference type="InterPro" id="IPR011527">
    <property type="entry name" value="ABC1_TM_dom"/>
</dbReference>
<dbReference type="NCBIfam" id="TIGR02868">
    <property type="entry name" value="CydC"/>
    <property type="match status" value="1"/>
</dbReference>
<feature type="transmembrane region" description="Helical" evidence="7">
    <location>
        <begin position="168"/>
        <end position="189"/>
    </location>
</feature>
<dbReference type="PROSITE" id="PS00211">
    <property type="entry name" value="ABC_TRANSPORTER_1"/>
    <property type="match status" value="1"/>
</dbReference>
<feature type="transmembrane region" description="Helical" evidence="7">
    <location>
        <begin position="140"/>
        <end position="162"/>
    </location>
</feature>
<feature type="transmembrane region" description="Helical" evidence="7">
    <location>
        <begin position="21"/>
        <end position="40"/>
    </location>
</feature>
<keyword evidence="5 7" id="KW-1133">Transmembrane helix</keyword>
<dbReference type="InterPro" id="IPR039421">
    <property type="entry name" value="Type_1_exporter"/>
</dbReference>
<evidence type="ECO:0000256" key="7">
    <source>
        <dbReference type="SAM" id="Phobius"/>
    </source>
</evidence>
<dbReference type="InterPro" id="IPR017871">
    <property type="entry name" value="ABC_transporter-like_CS"/>
</dbReference>
<dbReference type="InterPro" id="IPR014223">
    <property type="entry name" value="ABC_CydC/D"/>
</dbReference>
<dbReference type="AlphaFoldDB" id="A0AAQ0HDH8"/>
<proteinExistence type="predicted"/>
<keyword evidence="6 7" id="KW-0472">Membrane</keyword>
<evidence type="ECO:0000313" key="11">
    <source>
        <dbReference type="Proteomes" id="UP000256794"/>
    </source>
</evidence>
<dbReference type="InterPro" id="IPR003439">
    <property type="entry name" value="ABC_transporter-like_ATP-bd"/>
</dbReference>
<evidence type="ECO:0000256" key="2">
    <source>
        <dbReference type="ARBA" id="ARBA00022692"/>
    </source>
</evidence>
<dbReference type="SMART" id="SM00382">
    <property type="entry name" value="AAA"/>
    <property type="match status" value="1"/>
</dbReference>
<organism evidence="10 11">
    <name type="scientific">Paracoccus versutus</name>
    <name type="common">Thiobacillus versutus</name>
    <dbReference type="NCBI Taxonomy" id="34007"/>
    <lineage>
        <taxon>Bacteria</taxon>
        <taxon>Pseudomonadati</taxon>
        <taxon>Pseudomonadota</taxon>
        <taxon>Alphaproteobacteria</taxon>
        <taxon>Rhodobacterales</taxon>
        <taxon>Paracoccaceae</taxon>
        <taxon>Paracoccus</taxon>
    </lineage>
</organism>
<feature type="domain" description="ABC transmembrane type-1" evidence="9">
    <location>
        <begin position="24"/>
        <end position="313"/>
    </location>
</feature>
<dbReference type="PROSITE" id="PS50893">
    <property type="entry name" value="ABC_TRANSPORTER_2"/>
    <property type="match status" value="1"/>
</dbReference>
<feature type="transmembrane region" description="Helical" evidence="7">
    <location>
        <begin position="256"/>
        <end position="276"/>
    </location>
</feature>
<gene>
    <name evidence="10" type="ORF">ATH84_105129</name>
</gene>
<evidence type="ECO:0000256" key="1">
    <source>
        <dbReference type="ARBA" id="ARBA00004651"/>
    </source>
</evidence>
<feature type="transmembrane region" description="Helical" evidence="7">
    <location>
        <begin position="46"/>
        <end position="67"/>
    </location>
</feature>
<dbReference type="GO" id="GO:0034775">
    <property type="term" value="P:glutathione transmembrane transport"/>
    <property type="evidence" value="ECO:0007669"/>
    <property type="project" value="InterPro"/>
</dbReference>
<feature type="domain" description="ABC transporter" evidence="8">
    <location>
        <begin position="343"/>
        <end position="558"/>
    </location>
</feature>
<keyword evidence="11" id="KW-1185">Reference proteome</keyword>
<dbReference type="Gene3D" id="1.20.1560.10">
    <property type="entry name" value="ABC transporter type 1, transmembrane domain"/>
    <property type="match status" value="1"/>
</dbReference>
<dbReference type="GO" id="GO:0005886">
    <property type="term" value="C:plasma membrane"/>
    <property type="evidence" value="ECO:0007669"/>
    <property type="project" value="UniProtKB-SubCell"/>
</dbReference>
<comment type="subcellular location">
    <subcellularLocation>
        <location evidence="1">Cell membrane</location>
        <topology evidence="1">Multi-pass membrane protein</topology>
    </subcellularLocation>
</comment>
<feature type="transmembrane region" description="Helical" evidence="7">
    <location>
        <begin position="282"/>
        <end position="302"/>
    </location>
</feature>
<dbReference type="PANTHER" id="PTHR24221:SF654">
    <property type="entry name" value="ATP-BINDING CASSETTE SUB-FAMILY B MEMBER 6"/>
    <property type="match status" value="1"/>
</dbReference>
<protein>
    <submittedName>
        <fullName evidence="10">ATP-binding cassette subfamily C protein CydC</fullName>
    </submittedName>
</protein>
<evidence type="ECO:0000256" key="5">
    <source>
        <dbReference type="ARBA" id="ARBA00022989"/>
    </source>
</evidence>
<dbReference type="GO" id="GO:0140359">
    <property type="term" value="F:ABC-type transporter activity"/>
    <property type="evidence" value="ECO:0007669"/>
    <property type="project" value="InterPro"/>
</dbReference>
<evidence type="ECO:0000256" key="4">
    <source>
        <dbReference type="ARBA" id="ARBA00022840"/>
    </source>
</evidence>